<comment type="caution">
    <text evidence="1">The sequence shown here is derived from an EMBL/GenBank/DDBJ whole genome shotgun (WGS) entry which is preliminary data.</text>
</comment>
<proteinExistence type="predicted"/>
<protein>
    <submittedName>
        <fullName evidence="1">Uncharacterized protein</fullName>
    </submittedName>
</protein>
<reference evidence="1" key="1">
    <citation type="journal article" date="2014" name="Front. Microbiol.">
        <title>High frequency of phylogenetically diverse reductive dehalogenase-homologous genes in deep subseafloor sedimentary metagenomes.</title>
        <authorList>
            <person name="Kawai M."/>
            <person name="Futagami T."/>
            <person name="Toyoda A."/>
            <person name="Takaki Y."/>
            <person name="Nishi S."/>
            <person name="Hori S."/>
            <person name="Arai W."/>
            <person name="Tsubouchi T."/>
            <person name="Morono Y."/>
            <person name="Uchiyama I."/>
            <person name="Ito T."/>
            <person name="Fujiyama A."/>
            <person name="Inagaki F."/>
            <person name="Takami H."/>
        </authorList>
    </citation>
    <scope>NUCLEOTIDE SEQUENCE</scope>
    <source>
        <strain evidence="1">Expedition CK06-06</strain>
    </source>
</reference>
<organism evidence="1">
    <name type="scientific">marine sediment metagenome</name>
    <dbReference type="NCBI Taxonomy" id="412755"/>
    <lineage>
        <taxon>unclassified sequences</taxon>
        <taxon>metagenomes</taxon>
        <taxon>ecological metagenomes</taxon>
    </lineage>
</organism>
<gene>
    <name evidence="1" type="ORF">S12H4_63270</name>
</gene>
<sequence length="34" mass="3560">MLEEIGAPNLAANIDIGHLNILRAPCTASAGERK</sequence>
<accession>X1VFU0</accession>
<dbReference type="EMBL" id="BARW01042925">
    <property type="protein sequence ID" value="GAJ16917.1"/>
    <property type="molecule type" value="Genomic_DNA"/>
</dbReference>
<evidence type="ECO:0000313" key="1">
    <source>
        <dbReference type="EMBL" id="GAJ16917.1"/>
    </source>
</evidence>
<dbReference type="AlphaFoldDB" id="X1VFU0"/>
<feature type="non-terminal residue" evidence="1">
    <location>
        <position position="34"/>
    </location>
</feature>
<name>X1VFU0_9ZZZZ</name>